<name>A0A1A8ZBA3_PLAOA</name>
<reference evidence="1" key="1">
    <citation type="submission" date="2016-05" db="EMBL/GenBank/DDBJ databases">
        <authorList>
            <person name="Lavstsen T."/>
            <person name="Jespersen J.S."/>
        </authorList>
    </citation>
    <scope>NUCLEOTIDE SEQUENCE [LARGE SCALE GENOMIC DNA]</scope>
</reference>
<dbReference type="AlphaFoldDB" id="A0A1A8ZBA3"/>
<accession>A0A1A8ZBA3</accession>
<evidence type="ECO:0000313" key="4">
    <source>
        <dbReference type="Proteomes" id="UP000078555"/>
    </source>
</evidence>
<dbReference type="EMBL" id="FLRD01000119">
    <property type="protein sequence ID" value="SBT41255.1"/>
    <property type="molecule type" value="Genomic_DNA"/>
</dbReference>
<evidence type="ECO:0000313" key="3">
    <source>
        <dbReference type="Proteomes" id="UP000078550"/>
    </source>
</evidence>
<evidence type="ECO:0000313" key="1">
    <source>
        <dbReference type="EMBL" id="SBT41255.1"/>
    </source>
</evidence>
<dbReference type="EMBL" id="FLRE01000159">
    <property type="protein sequence ID" value="SBT41562.1"/>
    <property type="molecule type" value="Genomic_DNA"/>
</dbReference>
<gene>
    <name evidence="1" type="ORF">POVWA1_043600</name>
    <name evidence="2" type="ORF">POVWA2_042070</name>
</gene>
<organism evidence="1 4">
    <name type="scientific">Plasmodium ovale wallikeri</name>
    <dbReference type="NCBI Taxonomy" id="864142"/>
    <lineage>
        <taxon>Eukaryota</taxon>
        <taxon>Sar</taxon>
        <taxon>Alveolata</taxon>
        <taxon>Apicomplexa</taxon>
        <taxon>Aconoidasida</taxon>
        <taxon>Haemosporida</taxon>
        <taxon>Plasmodiidae</taxon>
        <taxon>Plasmodium</taxon>
        <taxon>Plasmodium (Plasmodium)</taxon>
    </lineage>
</organism>
<sequence>MGIQGSILRDDVPPVCSTVTVLSMQCKAKCLKKKEEILNGDLKILIGTLNDTITLNCGHGQSIHILDASYGNPSIDHFLIKKGYLMKHVA</sequence>
<proteinExistence type="predicted"/>
<evidence type="ECO:0000313" key="2">
    <source>
        <dbReference type="EMBL" id="SBT41562.1"/>
    </source>
</evidence>
<dbReference type="Proteomes" id="UP000078555">
    <property type="component" value="Unassembled WGS sequence"/>
</dbReference>
<protein>
    <submittedName>
        <fullName evidence="1">Uncharacterized protein</fullName>
    </submittedName>
</protein>
<dbReference type="Proteomes" id="UP000078550">
    <property type="component" value="Unassembled WGS sequence"/>
</dbReference>
<keyword evidence="4" id="KW-1185">Reference proteome</keyword>
<reference evidence="3 4" key="2">
    <citation type="submission" date="2016-05" db="EMBL/GenBank/DDBJ databases">
        <authorList>
            <person name="Naeem Raeece"/>
        </authorList>
    </citation>
    <scope>NUCLEOTIDE SEQUENCE [LARGE SCALE GENOMIC DNA]</scope>
</reference>